<dbReference type="SUPFAM" id="SSF56059">
    <property type="entry name" value="Glutathione synthetase ATP-binding domain-like"/>
    <property type="match status" value="1"/>
</dbReference>
<keyword evidence="3 4" id="KW-0067">ATP-binding</keyword>
<accession>A0ABT5X9R2</accession>
<dbReference type="PROSITE" id="PS50975">
    <property type="entry name" value="ATP_GRASP"/>
    <property type="match status" value="1"/>
</dbReference>
<evidence type="ECO:0000256" key="3">
    <source>
        <dbReference type="ARBA" id="ARBA00022840"/>
    </source>
</evidence>
<proteinExistence type="predicted"/>
<dbReference type="Proteomes" id="UP001220010">
    <property type="component" value="Unassembled WGS sequence"/>
</dbReference>
<dbReference type="Pfam" id="PF08443">
    <property type="entry name" value="RimK"/>
    <property type="match status" value="1"/>
</dbReference>
<evidence type="ECO:0000256" key="2">
    <source>
        <dbReference type="ARBA" id="ARBA00022741"/>
    </source>
</evidence>
<gene>
    <name evidence="6" type="ORF">P0O15_09820</name>
</gene>
<feature type="domain" description="ATP-grasp" evidence="5">
    <location>
        <begin position="107"/>
        <end position="288"/>
    </location>
</feature>
<dbReference type="RefSeq" id="WP_316967188.1">
    <property type="nucleotide sequence ID" value="NZ_JARFPK010000041.1"/>
</dbReference>
<reference evidence="6 7" key="1">
    <citation type="submission" date="2023-03" db="EMBL/GenBank/DDBJ databases">
        <title>WGS of Methanotrichaceae archaeon Mx.</title>
        <authorList>
            <person name="Sorokin D.Y."/>
            <person name="Merkel A.Y."/>
        </authorList>
    </citation>
    <scope>NUCLEOTIDE SEQUENCE [LARGE SCALE GENOMIC DNA]</scope>
    <source>
        <strain evidence="6 7">Mx</strain>
    </source>
</reference>
<evidence type="ECO:0000313" key="7">
    <source>
        <dbReference type="Proteomes" id="UP001220010"/>
    </source>
</evidence>
<dbReference type="InterPro" id="IPR011761">
    <property type="entry name" value="ATP-grasp"/>
</dbReference>
<sequence length="295" mass="30567">MRFGVVVTDPSDWTAGAIATGLERQGADAVFLNFSQLAASMGTGLALNADGTDLLDLDGLVVRDLGRRGSSDVAFRFEVLSAVEASGVAVVNPPSAILRAANKFATSLALQGGGVPQPETLAATSLPAAEGFVTRHRRAVYKPLFGYKGRGLLLLSPDDPAPLRDALAKEGVVYLQEFLESTAPRPRDIRAFVVDGKVAGAIYRVAPPGSWISNLARGGAPERCPLTPEIEALALRAAAAVGTIYSGVDLLESPGGLAVLEVNGTPSGWGVHQAWGIDVGEMIASAVLRIAEGSI</sequence>
<dbReference type="Gene3D" id="3.30.1490.20">
    <property type="entry name" value="ATP-grasp fold, A domain"/>
    <property type="match status" value="1"/>
</dbReference>
<name>A0ABT5X9R2_9EURY</name>
<dbReference type="Gene3D" id="3.30.470.20">
    <property type="entry name" value="ATP-grasp fold, B domain"/>
    <property type="match status" value="1"/>
</dbReference>
<dbReference type="InterPro" id="IPR004666">
    <property type="entry name" value="Rp_bS6_RimK/Lys_biosynth_LsyX"/>
</dbReference>
<dbReference type="GO" id="GO:0016874">
    <property type="term" value="F:ligase activity"/>
    <property type="evidence" value="ECO:0007669"/>
    <property type="project" value="UniProtKB-KW"/>
</dbReference>
<protein>
    <submittedName>
        <fullName evidence="6">RimK family alpha-L-glutamate ligase</fullName>
    </submittedName>
</protein>
<dbReference type="PANTHER" id="PTHR21621:SF0">
    <property type="entry name" value="BETA-CITRYLGLUTAMATE SYNTHASE B-RELATED"/>
    <property type="match status" value="1"/>
</dbReference>
<organism evidence="6 7">
    <name type="scientific">Candidatus Methanocrinis natronophilus</name>
    <dbReference type="NCBI Taxonomy" id="3033396"/>
    <lineage>
        <taxon>Archaea</taxon>
        <taxon>Methanobacteriati</taxon>
        <taxon>Methanobacteriota</taxon>
        <taxon>Stenosarchaea group</taxon>
        <taxon>Methanomicrobia</taxon>
        <taxon>Methanotrichales</taxon>
        <taxon>Methanotrichaceae</taxon>
        <taxon>Methanocrinis</taxon>
    </lineage>
</organism>
<keyword evidence="6" id="KW-0436">Ligase</keyword>
<keyword evidence="2 4" id="KW-0547">Nucleotide-binding</keyword>
<dbReference type="InterPro" id="IPR013815">
    <property type="entry name" value="ATP_grasp_subdomain_1"/>
</dbReference>
<evidence type="ECO:0000256" key="4">
    <source>
        <dbReference type="PROSITE-ProRule" id="PRU00409"/>
    </source>
</evidence>
<dbReference type="EMBL" id="JARFPK010000041">
    <property type="protein sequence ID" value="MDF0591455.1"/>
    <property type="molecule type" value="Genomic_DNA"/>
</dbReference>
<evidence type="ECO:0000313" key="6">
    <source>
        <dbReference type="EMBL" id="MDF0591455.1"/>
    </source>
</evidence>
<comment type="caution">
    <text evidence="6">The sequence shown here is derived from an EMBL/GenBank/DDBJ whole genome shotgun (WGS) entry which is preliminary data.</text>
</comment>
<dbReference type="NCBIfam" id="TIGR00768">
    <property type="entry name" value="rimK_fam"/>
    <property type="match status" value="1"/>
</dbReference>
<evidence type="ECO:0000256" key="1">
    <source>
        <dbReference type="ARBA" id="ARBA00022723"/>
    </source>
</evidence>
<dbReference type="Gene3D" id="3.40.50.20">
    <property type="match status" value="1"/>
</dbReference>
<evidence type="ECO:0000259" key="5">
    <source>
        <dbReference type="PROSITE" id="PS50975"/>
    </source>
</evidence>
<keyword evidence="7" id="KW-1185">Reference proteome</keyword>
<dbReference type="PANTHER" id="PTHR21621">
    <property type="entry name" value="RIBOSOMAL PROTEIN S6 MODIFICATION PROTEIN"/>
    <property type="match status" value="1"/>
</dbReference>
<dbReference type="InterPro" id="IPR013651">
    <property type="entry name" value="ATP-grasp_RimK-type"/>
</dbReference>
<keyword evidence="1" id="KW-0479">Metal-binding</keyword>